<evidence type="ECO:0000313" key="7">
    <source>
        <dbReference type="Proteomes" id="UP001180087"/>
    </source>
</evidence>
<dbReference type="Gene3D" id="3.60.15.10">
    <property type="entry name" value="Ribonuclease Z/Hydroxyacylglutathione hydrolase-like"/>
    <property type="match status" value="1"/>
</dbReference>
<comment type="cofactor">
    <cofactor evidence="1">
        <name>Zn(2+)</name>
        <dbReference type="ChEBI" id="CHEBI:29105"/>
    </cofactor>
</comment>
<sequence length="208" mass="23141">MNIQGMSLGPLGANCYIVFKGKDAIIIDPGSDAQAIEHAIDQLDLTPQAILLTHAHFDHIGALDEIRKRYQTEVYIHEDEKDWLQDSGLNRSKLFSGEDIVTSPAEHYLYEGKMEIGPFSIEVLHTPGHSPGSVSFVFHEDEKVISGDALFFQGIGRTDLPGGDRDILENSIKSRLYQLPDTYTVYPGHGPNTTIGSEKQNNPFVYVR</sequence>
<evidence type="ECO:0000256" key="2">
    <source>
        <dbReference type="ARBA" id="ARBA00022723"/>
    </source>
</evidence>
<evidence type="ECO:0000259" key="5">
    <source>
        <dbReference type="SMART" id="SM00849"/>
    </source>
</evidence>
<evidence type="ECO:0000256" key="4">
    <source>
        <dbReference type="ARBA" id="ARBA00022833"/>
    </source>
</evidence>
<keyword evidence="2" id="KW-0479">Metal-binding</keyword>
<proteinExistence type="predicted"/>
<dbReference type="InterPro" id="IPR051453">
    <property type="entry name" value="MBL_Glyoxalase_II"/>
</dbReference>
<dbReference type="InterPro" id="IPR036866">
    <property type="entry name" value="RibonucZ/Hydroxyglut_hydro"/>
</dbReference>
<dbReference type="SMART" id="SM00849">
    <property type="entry name" value="Lactamase_B"/>
    <property type="match status" value="1"/>
</dbReference>
<dbReference type="PANTHER" id="PTHR46233">
    <property type="entry name" value="HYDROXYACYLGLUTATHIONE HYDROLASE GLOC"/>
    <property type="match status" value="1"/>
</dbReference>
<keyword evidence="3" id="KW-0378">Hydrolase</keyword>
<evidence type="ECO:0000256" key="3">
    <source>
        <dbReference type="ARBA" id="ARBA00022801"/>
    </source>
</evidence>
<reference evidence="6" key="1">
    <citation type="submission" date="2023-06" db="EMBL/GenBank/DDBJ databases">
        <title>A Treasure from Seagulls: Isolation and Description of Aciduricobacillus qingdaonensis gen. nov., sp. nov., a Rare Obligately Uric Acid-utilizing Member in the Family Bacillaceae.</title>
        <authorList>
            <person name="Liu W."/>
            <person name="Wang B."/>
        </authorList>
    </citation>
    <scope>NUCLEOTIDE SEQUENCE</scope>
    <source>
        <strain evidence="6">44XB</strain>
    </source>
</reference>
<dbReference type="RefSeq" id="WP_348025684.1">
    <property type="nucleotide sequence ID" value="NZ_CP129113.1"/>
</dbReference>
<evidence type="ECO:0000256" key="1">
    <source>
        <dbReference type="ARBA" id="ARBA00001947"/>
    </source>
</evidence>
<dbReference type="PANTHER" id="PTHR46233:SF3">
    <property type="entry name" value="HYDROXYACYLGLUTATHIONE HYDROLASE GLOC"/>
    <property type="match status" value="1"/>
</dbReference>
<accession>A0ABY9KRW2</accession>
<dbReference type="SUPFAM" id="SSF56281">
    <property type="entry name" value="Metallo-hydrolase/oxidoreductase"/>
    <property type="match status" value="1"/>
</dbReference>
<dbReference type="InterPro" id="IPR001279">
    <property type="entry name" value="Metallo-B-lactamas"/>
</dbReference>
<dbReference type="EMBL" id="CP129113">
    <property type="protein sequence ID" value="WLV23558.1"/>
    <property type="molecule type" value="Genomic_DNA"/>
</dbReference>
<keyword evidence="4" id="KW-0862">Zinc</keyword>
<name>A0ABY9KRW2_9BACI</name>
<gene>
    <name evidence="6" type="ORF">QR721_07795</name>
</gene>
<keyword evidence="7" id="KW-1185">Reference proteome</keyword>
<dbReference type="Pfam" id="PF00753">
    <property type="entry name" value="Lactamase_B"/>
    <property type="match status" value="1"/>
</dbReference>
<evidence type="ECO:0000313" key="6">
    <source>
        <dbReference type="EMBL" id="WLV23558.1"/>
    </source>
</evidence>
<organism evidence="6 7">
    <name type="scientific">Aciduricibacillus chroicocephali</name>
    <dbReference type="NCBI Taxonomy" id="3054939"/>
    <lineage>
        <taxon>Bacteria</taxon>
        <taxon>Bacillati</taxon>
        <taxon>Bacillota</taxon>
        <taxon>Bacilli</taxon>
        <taxon>Bacillales</taxon>
        <taxon>Bacillaceae</taxon>
        <taxon>Aciduricibacillus</taxon>
    </lineage>
</organism>
<dbReference type="Proteomes" id="UP001180087">
    <property type="component" value="Chromosome"/>
</dbReference>
<dbReference type="CDD" id="cd06262">
    <property type="entry name" value="metallo-hydrolase-like_MBL-fold"/>
    <property type="match status" value="1"/>
</dbReference>
<feature type="domain" description="Metallo-beta-lactamase" evidence="5">
    <location>
        <begin position="12"/>
        <end position="189"/>
    </location>
</feature>
<protein>
    <submittedName>
        <fullName evidence="6">MBL fold metallo-hydrolase</fullName>
    </submittedName>
</protein>